<dbReference type="InterPro" id="IPR015424">
    <property type="entry name" value="PyrdxlP-dep_Trfase"/>
</dbReference>
<dbReference type="InterPro" id="IPR015421">
    <property type="entry name" value="PyrdxlP-dep_Trfase_major"/>
</dbReference>
<evidence type="ECO:0000313" key="8">
    <source>
        <dbReference type="Proteomes" id="UP001217582"/>
    </source>
</evidence>
<dbReference type="InterPro" id="IPR004839">
    <property type="entry name" value="Aminotransferase_I/II_large"/>
</dbReference>
<sequence>MLEEQLTHALRVREAEGRRRRLLLSDATEAERLARLVDFSSNDYVSVARNTRVRRAWLERLGASDEAFGSTGSRLLDGDSTTHTQLEHKLAAYFHAPAALLCNTGFDANVSLLSTIPQPGDVIVYDELVHASMHDGMRKSRAQTCVAFRHNDPADLDRVLANLRPRNNVFLALESVYSMDGTICALPALKEVLERHVPHRDTRHIVVDEAHGAGVYGQGGRGVCDALHCHVSARLVTFGKAFGCAGAVLLVPVLWREYLLNYARPLIYSTALPPSQAAAIDVVISAWERGEMEAAVQMLHTRVAELYRALGLRNDAALPPAPIVQVRSAHAKRLAAHVQAAGFLVRAVCYPTVPRDKERVRVCVHAHNTAEDVARLAHVLRTLSLL</sequence>
<evidence type="ECO:0000256" key="4">
    <source>
        <dbReference type="ARBA" id="ARBA00022898"/>
    </source>
</evidence>
<comment type="similarity">
    <text evidence="2">Belongs to the class-II pyridoxal-phosphate-dependent aminotransferase family. BioF subfamily.</text>
</comment>
<keyword evidence="7" id="KW-0012">Acyltransferase</keyword>
<organism evidence="7 8">
    <name type="scientific">Malassezia arunalokei</name>
    <dbReference type="NCBI Taxonomy" id="1514897"/>
    <lineage>
        <taxon>Eukaryota</taxon>
        <taxon>Fungi</taxon>
        <taxon>Dikarya</taxon>
        <taxon>Basidiomycota</taxon>
        <taxon>Ustilaginomycotina</taxon>
        <taxon>Malasseziomycetes</taxon>
        <taxon>Malasseziales</taxon>
        <taxon>Malasseziaceae</taxon>
        <taxon>Malassezia</taxon>
    </lineage>
</organism>
<dbReference type="GO" id="GO:0008710">
    <property type="term" value="F:8-amino-7-oxononanoate synthase activity"/>
    <property type="evidence" value="ECO:0007669"/>
    <property type="project" value="UniProtKB-EC"/>
</dbReference>
<proteinExistence type="inferred from homology"/>
<evidence type="ECO:0000259" key="6">
    <source>
        <dbReference type="Pfam" id="PF00155"/>
    </source>
</evidence>
<evidence type="ECO:0000256" key="5">
    <source>
        <dbReference type="RuleBase" id="RU003693"/>
    </source>
</evidence>
<keyword evidence="3 7" id="KW-0808">Transferase</keyword>
<dbReference type="InterPro" id="IPR050087">
    <property type="entry name" value="AON_synthase_class-II"/>
</dbReference>
<evidence type="ECO:0000256" key="1">
    <source>
        <dbReference type="ARBA" id="ARBA00001933"/>
    </source>
</evidence>
<evidence type="ECO:0000256" key="2">
    <source>
        <dbReference type="ARBA" id="ARBA00010008"/>
    </source>
</evidence>
<dbReference type="Gene3D" id="3.90.1150.10">
    <property type="entry name" value="Aspartate Aminotransferase, domain 1"/>
    <property type="match status" value="1"/>
</dbReference>
<dbReference type="EMBL" id="CP119919">
    <property type="protein sequence ID" value="WFD16242.1"/>
    <property type="molecule type" value="Genomic_DNA"/>
</dbReference>
<evidence type="ECO:0000313" key="7">
    <source>
        <dbReference type="EMBL" id="WFD16242.1"/>
    </source>
</evidence>
<feature type="domain" description="Aminotransferase class I/classII large" evidence="6">
    <location>
        <begin position="36"/>
        <end position="379"/>
    </location>
</feature>
<dbReference type="EC" id="2.3.1.47" evidence="7"/>
<name>A0AAJ5Z076_9BASI</name>
<dbReference type="GO" id="GO:0030170">
    <property type="term" value="F:pyridoxal phosphate binding"/>
    <property type="evidence" value="ECO:0007669"/>
    <property type="project" value="InterPro"/>
</dbReference>
<dbReference type="InterPro" id="IPR015422">
    <property type="entry name" value="PyrdxlP-dep_Trfase_small"/>
</dbReference>
<accession>A0AAJ5Z076</accession>
<dbReference type="PROSITE" id="PS00599">
    <property type="entry name" value="AA_TRANSFER_CLASS_2"/>
    <property type="match status" value="1"/>
</dbReference>
<dbReference type="PANTHER" id="PTHR13693:SF77">
    <property type="entry name" value="8-AMINO-7-OXONONANOATE SYNTHASE"/>
    <property type="match status" value="1"/>
</dbReference>
<dbReference type="SUPFAM" id="SSF53383">
    <property type="entry name" value="PLP-dependent transferases"/>
    <property type="match status" value="1"/>
</dbReference>
<evidence type="ECO:0000256" key="3">
    <source>
        <dbReference type="ARBA" id="ARBA00022679"/>
    </source>
</evidence>
<keyword evidence="4 5" id="KW-0663">Pyridoxal phosphate</keyword>
<dbReference type="GO" id="GO:0009102">
    <property type="term" value="P:biotin biosynthetic process"/>
    <property type="evidence" value="ECO:0007669"/>
    <property type="project" value="TreeGrafter"/>
</dbReference>
<comment type="cofactor">
    <cofactor evidence="1 5">
        <name>pyridoxal 5'-phosphate</name>
        <dbReference type="ChEBI" id="CHEBI:597326"/>
    </cofactor>
</comment>
<protein>
    <submittedName>
        <fullName evidence="7">8-amino-7-oxononanoate synthase</fullName>
        <ecNumber evidence="7">2.3.1.47</ecNumber>
    </submittedName>
</protein>
<reference evidence="7 8" key="1">
    <citation type="submission" date="2023-03" db="EMBL/GenBank/DDBJ databases">
        <title>Mating type loci evolution in Malassezia.</title>
        <authorList>
            <person name="Coelho M.A."/>
        </authorList>
    </citation>
    <scope>NUCLEOTIDE SEQUENCE [LARGE SCALE GENOMIC DNA]</scope>
    <source>
        <strain evidence="7 8">CBS 13387</strain>
    </source>
</reference>
<keyword evidence="8" id="KW-1185">Reference proteome</keyword>
<dbReference type="Pfam" id="PF00155">
    <property type="entry name" value="Aminotran_1_2"/>
    <property type="match status" value="1"/>
</dbReference>
<dbReference type="PANTHER" id="PTHR13693">
    <property type="entry name" value="CLASS II AMINOTRANSFERASE/8-AMINO-7-OXONONANOATE SYNTHASE"/>
    <property type="match status" value="1"/>
</dbReference>
<dbReference type="AlphaFoldDB" id="A0AAJ5Z076"/>
<gene>
    <name evidence="7" type="ORF">MARU1_002278</name>
</gene>
<dbReference type="InterPro" id="IPR001917">
    <property type="entry name" value="Aminotrans_II_pyridoxalP_BS"/>
</dbReference>
<dbReference type="Gene3D" id="3.40.640.10">
    <property type="entry name" value="Type I PLP-dependent aspartate aminotransferase-like (Major domain)"/>
    <property type="match status" value="1"/>
</dbReference>
<dbReference type="Proteomes" id="UP001217582">
    <property type="component" value="Chromosome 4"/>
</dbReference>